<keyword evidence="2" id="KW-1185">Reference proteome</keyword>
<protein>
    <submittedName>
        <fullName evidence="1">Uncharacterized protein</fullName>
    </submittedName>
</protein>
<proteinExistence type="predicted"/>
<sequence length="227" mass="23672">MLTTNATQVKEMLKVQVEQVCTNEACAKAYIPFESRISQSCPQTYTAQIPNPLLPSQNISLPMSSFYPSVANASSFNPETSVICTKDPSGKSFCYAELVGNLLETAFSGGLSGVGRGEAMGQGMEGQKGKVCNSCTFVVVQGLEREGEVPQVGLKMFDGQGVGELKKTVEGLCGVGWFANTTNGQVPYTAGSNSITGTSAEAQSGSVKMAVGMMSVAFAVVGAMMGL</sequence>
<accession>A0AAD5X576</accession>
<gene>
    <name evidence="1" type="ORF">HK097_008559</name>
</gene>
<name>A0AAD5X576_9FUNG</name>
<comment type="caution">
    <text evidence="1">The sequence shown here is derived from an EMBL/GenBank/DDBJ whole genome shotgun (WGS) entry which is preliminary data.</text>
</comment>
<dbReference type="Proteomes" id="UP001212841">
    <property type="component" value="Unassembled WGS sequence"/>
</dbReference>
<dbReference type="AlphaFoldDB" id="A0AAD5X576"/>
<organism evidence="1 2">
    <name type="scientific">Rhizophlyctis rosea</name>
    <dbReference type="NCBI Taxonomy" id="64517"/>
    <lineage>
        <taxon>Eukaryota</taxon>
        <taxon>Fungi</taxon>
        <taxon>Fungi incertae sedis</taxon>
        <taxon>Chytridiomycota</taxon>
        <taxon>Chytridiomycota incertae sedis</taxon>
        <taxon>Chytridiomycetes</taxon>
        <taxon>Rhizophlyctidales</taxon>
        <taxon>Rhizophlyctidaceae</taxon>
        <taxon>Rhizophlyctis</taxon>
    </lineage>
</organism>
<dbReference type="EMBL" id="JADGJD010000508">
    <property type="protein sequence ID" value="KAJ3050478.1"/>
    <property type="molecule type" value="Genomic_DNA"/>
</dbReference>
<evidence type="ECO:0000313" key="1">
    <source>
        <dbReference type="EMBL" id="KAJ3050478.1"/>
    </source>
</evidence>
<evidence type="ECO:0000313" key="2">
    <source>
        <dbReference type="Proteomes" id="UP001212841"/>
    </source>
</evidence>
<reference evidence="1" key="1">
    <citation type="submission" date="2020-05" db="EMBL/GenBank/DDBJ databases">
        <title>Phylogenomic resolution of chytrid fungi.</title>
        <authorList>
            <person name="Stajich J.E."/>
            <person name="Amses K."/>
            <person name="Simmons R."/>
            <person name="Seto K."/>
            <person name="Myers J."/>
            <person name="Bonds A."/>
            <person name="Quandt C.A."/>
            <person name="Barry K."/>
            <person name="Liu P."/>
            <person name="Grigoriev I."/>
            <person name="Longcore J.E."/>
            <person name="James T.Y."/>
        </authorList>
    </citation>
    <scope>NUCLEOTIDE SEQUENCE</scope>
    <source>
        <strain evidence="1">JEL0318</strain>
    </source>
</reference>